<dbReference type="SUPFAM" id="SSF56112">
    <property type="entry name" value="Protein kinase-like (PK-like)"/>
    <property type="match status" value="1"/>
</dbReference>
<dbReference type="Gene3D" id="2.20.110.10">
    <property type="entry name" value="Histone H3 K4-specific methyltransferase SET7/9 N-terminal domain"/>
    <property type="match status" value="4"/>
</dbReference>
<feature type="coiled-coil region" evidence="2">
    <location>
        <begin position="498"/>
        <end position="525"/>
    </location>
</feature>
<dbReference type="PROSITE" id="PS50011">
    <property type="entry name" value="PROTEIN_KINASE_DOM"/>
    <property type="match status" value="1"/>
</dbReference>
<protein>
    <recommendedName>
        <fullName evidence="4">Protein kinase domain-containing protein</fullName>
    </recommendedName>
</protein>
<dbReference type="AlphaFoldDB" id="A0A8J8TAK7"/>
<feature type="region of interest" description="Disordered" evidence="3">
    <location>
        <begin position="21"/>
        <end position="59"/>
    </location>
</feature>
<dbReference type="EMBL" id="RRYP01000418">
    <property type="protein sequence ID" value="TNV87471.1"/>
    <property type="molecule type" value="Genomic_DNA"/>
</dbReference>
<feature type="compositionally biased region" description="Polar residues" evidence="3">
    <location>
        <begin position="49"/>
        <end position="59"/>
    </location>
</feature>
<organism evidence="5 6">
    <name type="scientific">Halteria grandinella</name>
    <dbReference type="NCBI Taxonomy" id="5974"/>
    <lineage>
        <taxon>Eukaryota</taxon>
        <taxon>Sar</taxon>
        <taxon>Alveolata</taxon>
        <taxon>Ciliophora</taxon>
        <taxon>Intramacronucleata</taxon>
        <taxon>Spirotrichea</taxon>
        <taxon>Stichotrichia</taxon>
        <taxon>Sporadotrichida</taxon>
        <taxon>Halteriidae</taxon>
        <taxon>Halteria</taxon>
    </lineage>
</organism>
<evidence type="ECO:0000256" key="1">
    <source>
        <dbReference type="ARBA" id="ARBA00022737"/>
    </source>
</evidence>
<dbReference type="Pfam" id="PF02493">
    <property type="entry name" value="MORN"/>
    <property type="match status" value="8"/>
</dbReference>
<evidence type="ECO:0000313" key="5">
    <source>
        <dbReference type="EMBL" id="TNV87471.1"/>
    </source>
</evidence>
<dbReference type="InterPro" id="IPR011009">
    <property type="entry name" value="Kinase-like_dom_sf"/>
</dbReference>
<proteinExistence type="predicted"/>
<dbReference type="Pfam" id="PF00069">
    <property type="entry name" value="Pkinase"/>
    <property type="match status" value="1"/>
</dbReference>
<dbReference type="Gene3D" id="1.10.510.10">
    <property type="entry name" value="Transferase(Phosphotransferase) domain 1"/>
    <property type="match status" value="1"/>
</dbReference>
<name>A0A8J8TAK7_HALGN</name>
<dbReference type="PANTHER" id="PTHR43215:SF14">
    <property type="entry name" value="RADIAL SPOKE HEAD 1 HOMOLOG"/>
    <property type="match status" value="1"/>
</dbReference>
<accession>A0A8J8TAK7</accession>
<evidence type="ECO:0000256" key="2">
    <source>
        <dbReference type="SAM" id="Coils"/>
    </source>
</evidence>
<dbReference type="GO" id="GO:0005524">
    <property type="term" value="F:ATP binding"/>
    <property type="evidence" value="ECO:0007669"/>
    <property type="project" value="InterPro"/>
</dbReference>
<dbReference type="GO" id="GO:0004672">
    <property type="term" value="F:protein kinase activity"/>
    <property type="evidence" value="ECO:0007669"/>
    <property type="project" value="InterPro"/>
</dbReference>
<dbReference type="InterPro" id="IPR003409">
    <property type="entry name" value="MORN"/>
</dbReference>
<reference evidence="5" key="1">
    <citation type="submission" date="2019-06" db="EMBL/GenBank/DDBJ databases">
        <authorList>
            <person name="Zheng W."/>
        </authorList>
    </citation>
    <scope>NUCLEOTIDE SEQUENCE</scope>
    <source>
        <strain evidence="5">QDHG01</strain>
    </source>
</reference>
<evidence type="ECO:0000259" key="4">
    <source>
        <dbReference type="PROSITE" id="PS50011"/>
    </source>
</evidence>
<dbReference type="PANTHER" id="PTHR43215">
    <property type="entry name" value="RADIAL SPOKE HEAD 1 HOMOLOG"/>
    <property type="match status" value="1"/>
</dbReference>
<keyword evidence="6" id="KW-1185">Reference proteome</keyword>
<keyword evidence="1" id="KW-0677">Repeat</keyword>
<dbReference type="Proteomes" id="UP000785679">
    <property type="component" value="Unassembled WGS sequence"/>
</dbReference>
<feature type="domain" description="Protein kinase" evidence="4">
    <location>
        <begin position="67"/>
        <end position="375"/>
    </location>
</feature>
<dbReference type="SMART" id="SM00698">
    <property type="entry name" value="MORN"/>
    <property type="match status" value="8"/>
</dbReference>
<dbReference type="SUPFAM" id="SSF82185">
    <property type="entry name" value="Histone H3 K4-specific methyltransferase SET7/9 N-terminal domain"/>
    <property type="match status" value="2"/>
</dbReference>
<sequence length="1092" mass="125288">MKYQDTSQRHLYQENYREYQGGMASNSSTGGFGRSSYPKSSGGREANAGMQSYNSSQNYGQYEGNTYNYQQFQPRGRQQNAYYNQDSHQDQYQAYYGGLASQQQQSFRHTPMLYPIKSATYDILYSEEGDGEILIETMPAKEGGHLRLITCIDISTLYKEKRSKAIEIAKEYSKLQHPNILCIKQQFELLDNNGTLLFYTEAPDHIAGWKSYCKKKFTTDEMLCIFRQLCEALAYVHDQGLIHRDIHPTRIHSTFGLAKFNLIGMPYNYKKLLKKDNFCGHVNYSAPELIQEKVQYSSKVDIWSLGCCLYYLCTKKDPFEGKNPLEIKQNIMYGRLEKYPTKFDPVLKSLILKCLDKDENKRLDARGILEYQNKIELETYGEVKSKKMVEKILCDYDIIMANTQIHSLQQAGSDRYAMGSHEKQYRNPHFFISQRYPGYGQQPLVQDAHQYSTPSIPNDDNNYNAASVGRISSASREGRTISQFQSQQFIAQDQISDASRHNEKLKAKEVQVASFQQNFQNFREEQQSLSVQDPTIDQFARNSVKQNFQNNFISFKSTTGTSSANQASIQKQITPLAQYPQTIRPQPQSAGVQELRKQAETHISHSQGAFYPLPQPSDSETINEPKCLPATDIPNQQQANYEEEQYKVASSVRAIQPNQIILPHQKRIKNQILKEQEQQERPFIPFHDHSIFSKEPPIPLSEAQATRKSDEQAKQQPIYQRYSLTQNNLDKFNSQFESLDKLSPGEKDKTEILIESQINDLLRDEDDYIPPSTQKKLKQSTLQAIENQFSIFKNDCIFEKPTIQTSSNTDDCGSSDIIKDAMAIQDDPSSSESRNELNKDEIEGIVAQIVESSKLTKNQVHYQDGTKYVGEVVRQGRGLFYDRDGSIYDGEWFEDQKSGKGKMLFSDGSVYDGQWEGDKMHGQGIFLSNNGDRYQGYFNMGMKDGYGTMYYRNGNTYQGIWKNDQLWGQGLFHFKNGNYYEGAFINGTFEGPGLMFFQGIGTYKGAFYNGCLQGQGRFEYLNGATYEGEWRENRKHGRGKYTDADGVTTYTGEWENDAKHGRGSFVESNTCIIEGKWIRGHLTEMTQFTKFK</sequence>
<keyword evidence="2" id="KW-0175">Coiled coil</keyword>
<gene>
    <name evidence="5" type="ORF">FGO68_gene6106</name>
</gene>
<evidence type="ECO:0000313" key="6">
    <source>
        <dbReference type="Proteomes" id="UP000785679"/>
    </source>
</evidence>
<evidence type="ECO:0000256" key="3">
    <source>
        <dbReference type="SAM" id="MobiDB-lite"/>
    </source>
</evidence>
<dbReference type="OrthoDB" id="248923at2759"/>
<dbReference type="InterPro" id="IPR000719">
    <property type="entry name" value="Prot_kinase_dom"/>
</dbReference>
<comment type="caution">
    <text evidence="5">The sequence shown here is derived from an EMBL/GenBank/DDBJ whole genome shotgun (WGS) entry which is preliminary data.</text>
</comment>